<evidence type="ECO:0000313" key="2">
    <source>
        <dbReference type="EMBL" id="QHT22698.1"/>
    </source>
</evidence>
<evidence type="ECO:0000256" key="1">
    <source>
        <dbReference type="SAM" id="MobiDB-lite"/>
    </source>
</evidence>
<sequence>MNNHRTRKMKTKFNKSLRKWSNPRQAQKMAYKYLGKSAKLYPAINPEKKYSIYDPKNGKWVNFGQIGYEDFTKHKDKTRRHNYLTRTKHMKGHWKSNKYSANNLSRNILW</sequence>
<dbReference type="AlphaFoldDB" id="A0A6C0E1R4"/>
<feature type="compositionally biased region" description="Basic residues" evidence="1">
    <location>
        <begin position="1"/>
        <end position="18"/>
    </location>
</feature>
<dbReference type="InterPro" id="IPR043930">
    <property type="entry name" value="DUF5754"/>
</dbReference>
<accession>A0A6C0E1R4</accession>
<dbReference type="EMBL" id="MN739720">
    <property type="protein sequence ID" value="QHT22698.1"/>
    <property type="molecule type" value="Genomic_DNA"/>
</dbReference>
<reference evidence="2" key="1">
    <citation type="journal article" date="2020" name="Nature">
        <title>Giant virus diversity and host interactions through global metagenomics.</title>
        <authorList>
            <person name="Schulz F."/>
            <person name="Roux S."/>
            <person name="Paez-Espino D."/>
            <person name="Jungbluth S."/>
            <person name="Walsh D.A."/>
            <person name="Denef V.J."/>
            <person name="McMahon K.D."/>
            <person name="Konstantinidis K.T."/>
            <person name="Eloe-Fadrosh E.A."/>
            <person name="Kyrpides N.C."/>
            <person name="Woyke T."/>
        </authorList>
    </citation>
    <scope>NUCLEOTIDE SEQUENCE</scope>
    <source>
        <strain evidence="2">GVMAG-M-3300023179-114</strain>
    </source>
</reference>
<proteinExistence type="predicted"/>
<name>A0A6C0E1R4_9ZZZZ</name>
<protein>
    <submittedName>
        <fullName evidence="2">Uncharacterized protein</fullName>
    </submittedName>
</protein>
<organism evidence="2">
    <name type="scientific">viral metagenome</name>
    <dbReference type="NCBI Taxonomy" id="1070528"/>
    <lineage>
        <taxon>unclassified sequences</taxon>
        <taxon>metagenomes</taxon>
        <taxon>organismal metagenomes</taxon>
    </lineage>
</organism>
<feature type="region of interest" description="Disordered" evidence="1">
    <location>
        <begin position="1"/>
        <end position="21"/>
    </location>
</feature>
<dbReference type="Pfam" id="PF19058">
    <property type="entry name" value="DUF5754"/>
    <property type="match status" value="1"/>
</dbReference>